<proteinExistence type="predicted"/>
<reference evidence="2" key="1">
    <citation type="submission" date="2021-12" db="EMBL/GenBank/DDBJ databases">
        <title>Convergent genome expansion in fungi linked to evolution of root-endophyte symbiosis.</title>
        <authorList>
            <consortium name="DOE Joint Genome Institute"/>
            <person name="Ke Y.-H."/>
            <person name="Bonito G."/>
            <person name="Liao H.-L."/>
            <person name="Looney B."/>
            <person name="Rojas-Flechas A."/>
            <person name="Nash J."/>
            <person name="Hameed K."/>
            <person name="Schadt C."/>
            <person name="Martin F."/>
            <person name="Crous P.W."/>
            <person name="Miettinen O."/>
            <person name="Magnuson J.K."/>
            <person name="Labbe J."/>
            <person name="Jacobson D."/>
            <person name="Doktycz M.J."/>
            <person name="Veneault-Fourrey C."/>
            <person name="Kuo A."/>
            <person name="Mondo S."/>
            <person name="Calhoun S."/>
            <person name="Riley R."/>
            <person name="Ohm R."/>
            <person name="LaButti K."/>
            <person name="Andreopoulos B."/>
            <person name="Pangilinan J."/>
            <person name="Nolan M."/>
            <person name="Tritt A."/>
            <person name="Clum A."/>
            <person name="Lipzen A."/>
            <person name="Daum C."/>
            <person name="Barry K."/>
            <person name="Grigoriev I.V."/>
            <person name="Vilgalys R."/>
        </authorList>
    </citation>
    <scope>NUCLEOTIDE SEQUENCE</scope>
    <source>
        <strain evidence="2">PMI_201</strain>
    </source>
</reference>
<feature type="chain" id="PRO_5041944819" evidence="1">
    <location>
        <begin position="20"/>
        <end position="104"/>
    </location>
</feature>
<evidence type="ECO:0000313" key="3">
    <source>
        <dbReference type="Proteomes" id="UP001201262"/>
    </source>
</evidence>
<keyword evidence="1" id="KW-0732">Signal</keyword>
<organism evidence="2 3">
    <name type="scientific">Talaromyces proteolyticus</name>
    <dbReference type="NCBI Taxonomy" id="1131652"/>
    <lineage>
        <taxon>Eukaryota</taxon>
        <taxon>Fungi</taxon>
        <taxon>Dikarya</taxon>
        <taxon>Ascomycota</taxon>
        <taxon>Pezizomycotina</taxon>
        <taxon>Eurotiomycetes</taxon>
        <taxon>Eurotiomycetidae</taxon>
        <taxon>Eurotiales</taxon>
        <taxon>Trichocomaceae</taxon>
        <taxon>Talaromyces</taxon>
        <taxon>Talaromyces sect. Bacilispori</taxon>
    </lineage>
</organism>
<feature type="signal peptide" evidence="1">
    <location>
        <begin position="1"/>
        <end position="19"/>
    </location>
</feature>
<dbReference type="Proteomes" id="UP001201262">
    <property type="component" value="Unassembled WGS sequence"/>
</dbReference>
<comment type="caution">
    <text evidence="2">The sequence shown here is derived from an EMBL/GenBank/DDBJ whole genome shotgun (WGS) entry which is preliminary data.</text>
</comment>
<evidence type="ECO:0000256" key="1">
    <source>
        <dbReference type="SAM" id="SignalP"/>
    </source>
</evidence>
<dbReference type="AlphaFoldDB" id="A0AAD4KEU2"/>
<dbReference type="RefSeq" id="XP_046065599.1">
    <property type="nucleotide sequence ID" value="XM_046214682.1"/>
</dbReference>
<name>A0AAD4KEU2_9EURO</name>
<sequence>MGLTLNALFLILWSSLTRADNWVYPPGPSIKWTDTWYLGEIQQLEWISNNAAYNIVLQQNEVNIGNGRYQLFGKFNTNSFAFNGGSSIANFDQLSQQINSKSQP</sequence>
<gene>
    <name evidence="2" type="ORF">BGW36DRAFT_365705</name>
</gene>
<accession>A0AAD4KEU2</accession>
<keyword evidence="3" id="KW-1185">Reference proteome</keyword>
<protein>
    <submittedName>
        <fullName evidence="2">Uncharacterized protein</fullName>
    </submittedName>
</protein>
<dbReference type="GeneID" id="70244969"/>
<evidence type="ECO:0000313" key="2">
    <source>
        <dbReference type="EMBL" id="KAH8689173.1"/>
    </source>
</evidence>
<dbReference type="EMBL" id="JAJTJA010000016">
    <property type="protein sequence ID" value="KAH8689173.1"/>
    <property type="molecule type" value="Genomic_DNA"/>
</dbReference>